<evidence type="ECO:0000313" key="3">
    <source>
        <dbReference type="EMBL" id="MSU07076.1"/>
    </source>
</evidence>
<dbReference type="InterPro" id="IPR029058">
    <property type="entry name" value="AB_hydrolase_fold"/>
</dbReference>
<evidence type="ECO:0000313" key="4">
    <source>
        <dbReference type="Proteomes" id="UP000460549"/>
    </source>
</evidence>
<comment type="caution">
    <text evidence="3">The sequence shown here is derived from an EMBL/GenBank/DDBJ whole genome shotgun (WGS) entry which is preliminary data.</text>
</comment>
<gene>
    <name evidence="3" type="ORF">FYJ80_09910</name>
</gene>
<keyword evidence="4" id="KW-1185">Reference proteome</keyword>
<evidence type="ECO:0000259" key="2">
    <source>
        <dbReference type="Pfam" id="PF00326"/>
    </source>
</evidence>
<dbReference type="GO" id="GO:0052689">
    <property type="term" value="F:carboxylic ester hydrolase activity"/>
    <property type="evidence" value="ECO:0007669"/>
    <property type="project" value="TreeGrafter"/>
</dbReference>
<dbReference type="GO" id="GO:0006508">
    <property type="term" value="P:proteolysis"/>
    <property type="evidence" value="ECO:0007669"/>
    <property type="project" value="InterPro"/>
</dbReference>
<protein>
    <submittedName>
        <fullName evidence="3">Alpha/beta fold hydrolase</fullName>
    </submittedName>
</protein>
<proteinExistence type="predicted"/>
<dbReference type="InterPro" id="IPR001375">
    <property type="entry name" value="Peptidase_S9_cat"/>
</dbReference>
<keyword evidence="1" id="KW-0732">Signal</keyword>
<accession>A0A7X2PDR5</accession>
<dbReference type="Proteomes" id="UP000460549">
    <property type="component" value="Unassembled WGS sequence"/>
</dbReference>
<organism evidence="3 4">
    <name type="scientific">Bullifex porci</name>
    <dbReference type="NCBI Taxonomy" id="2606638"/>
    <lineage>
        <taxon>Bacteria</taxon>
        <taxon>Pseudomonadati</taxon>
        <taxon>Spirochaetota</taxon>
        <taxon>Spirochaetia</taxon>
        <taxon>Spirochaetales</taxon>
        <taxon>Spirochaetaceae</taxon>
        <taxon>Bullifex</taxon>
    </lineage>
</organism>
<keyword evidence="3" id="KW-0378">Hydrolase</keyword>
<sequence length="290" mass="31780">MKKLLLLSLILLLLASCTSTEKAQEEYTYTEEVIMVEGDGHMIPATLTLPNVKEGEKVAAVVMCHGNGSTRHEAGNAYDYTAPELAKAGIASIRFDYIGNGDSTEDYIDYTHYKGVEDAITCKEYLENIPCIDGDRIGIMGWSQGGRVAFLTAAEDDDFKSVVTWAGAYGVKPSDKDEYEVALKDGYYEVTYDWRGPLKQAPAYYECSMNIDYPAEAAKIKAPYLLIQGTNDTAVAPETANTVFAALTASVNKSIFWVDGGEHTFGVFTPGDTTLVTITDETIAWFKETL</sequence>
<dbReference type="AlphaFoldDB" id="A0A7X2PDR5"/>
<feature type="domain" description="Peptidase S9 prolyl oligopeptidase catalytic" evidence="2">
    <location>
        <begin position="82"/>
        <end position="288"/>
    </location>
</feature>
<evidence type="ECO:0000256" key="1">
    <source>
        <dbReference type="SAM" id="SignalP"/>
    </source>
</evidence>
<reference evidence="3 4" key="1">
    <citation type="submission" date="2019-08" db="EMBL/GenBank/DDBJ databases">
        <title>In-depth cultivation of the pig gut microbiome towards novel bacterial diversity and tailored functional studies.</title>
        <authorList>
            <person name="Wylensek D."/>
            <person name="Hitch T.C.A."/>
            <person name="Clavel T."/>
        </authorList>
    </citation>
    <scope>NUCLEOTIDE SEQUENCE [LARGE SCALE GENOMIC DNA]</scope>
    <source>
        <strain evidence="3 4">NM-380-WT-3C1</strain>
    </source>
</reference>
<dbReference type="SUPFAM" id="SSF53474">
    <property type="entry name" value="alpha/beta-Hydrolases"/>
    <property type="match status" value="1"/>
</dbReference>
<feature type="chain" id="PRO_5030787246" evidence="1">
    <location>
        <begin position="24"/>
        <end position="290"/>
    </location>
</feature>
<dbReference type="Gene3D" id="3.40.50.1820">
    <property type="entry name" value="alpha/beta hydrolase"/>
    <property type="match status" value="1"/>
</dbReference>
<dbReference type="PROSITE" id="PS51257">
    <property type="entry name" value="PROKAR_LIPOPROTEIN"/>
    <property type="match status" value="1"/>
</dbReference>
<feature type="signal peptide" evidence="1">
    <location>
        <begin position="1"/>
        <end position="23"/>
    </location>
</feature>
<dbReference type="InterPro" id="IPR053145">
    <property type="entry name" value="AB_hydrolase_Est10"/>
</dbReference>
<dbReference type="Pfam" id="PF00326">
    <property type="entry name" value="Peptidase_S9"/>
    <property type="match status" value="1"/>
</dbReference>
<name>A0A7X2PDR5_9SPIO</name>
<dbReference type="PANTHER" id="PTHR43265">
    <property type="entry name" value="ESTERASE ESTD"/>
    <property type="match status" value="1"/>
</dbReference>
<dbReference type="GO" id="GO:0008236">
    <property type="term" value="F:serine-type peptidase activity"/>
    <property type="evidence" value="ECO:0007669"/>
    <property type="project" value="InterPro"/>
</dbReference>
<dbReference type="EMBL" id="VUNN01000025">
    <property type="protein sequence ID" value="MSU07076.1"/>
    <property type="molecule type" value="Genomic_DNA"/>
</dbReference>
<dbReference type="RefSeq" id="WP_154426482.1">
    <property type="nucleotide sequence ID" value="NZ_VUNN01000025.1"/>
</dbReference>
<dbReference type="PANTHER" id="PTHR43265:SF1">
    <property type="entry name" value="ESTERASE ESTD"/>
    <property type="match status" value="1"/>
</dbReference>